<dbReference type="AlphaFoldDB" id="A0A2I5KR17"/>
<keyword evidence="1" id="KW-0472">Membrane</keyword>
<name>A0A2I5KR17_STRSU</name>
<dbReference type="Proteomes" id="UP000231863">
    <property type="component" value="Chromosome"/>
</dbReference>
<reference evidence="2 3" key="1">
    <citation type="submission" date="2017-11" db="EMBL/GenBank/DDBJ databases">
        <title>Genome analysis of Streptococcus suis serotype chz stain ah681.</title>
        <authorList>
            <person name="Pan Z."/>
            <person name="Zhang Y."/>
            <person name="Ma J."/>
            <person name="Lu P."/>
            <person name="Zhu Y."/>
            <person name="Zhong X."/>
            <person name="Dong W."/>
            <person name="Lu C."/>
            <person name="Yao H."/>
        </authorList>
    </citation>
    <scope>NUCLEOTIDE SEQUENCE [LARGE SCALE GENOMIC DNA]</scope>
    <source>
        <strain evidence="2 3">AH681</strain>
    </source>
</reference>
<keyword evidence="1" id="KW-1133">Transmembrane helix</keyword>
<sequence>MSATSIAGGFLVFLYEKNWLEAIIKYKNKAVARPFTIYLGFACLSVTILYLSYQIVSGFVTQ</sequence>
<organism evidence="2 3">
    <name type="scientific">Streptococcus suis</name>
    <dbReference type="NCBI Taxonomy" id="1307"/>
    <lineage>
        <taxon>Bacteria</taxon>
        <taxon>Bacillati</taxon>
        <taxon>Bacillota</taxon>
        <taxon>Bacilli</taxon>
        <taxon>Lactobacillales</taxon>
        <taxon>Streptococcaceae</taxon>
        <taxon>Streptococcus</taxon>
    </lineage>
</organism>
<gene>
    <name evidence="2" type="ORF">CWI26_10030</name>
</gene>
<feature type="transmembrane region" description="Helical" evidence="1">
    <location>
        <begin position="35"/>
        <end position="56"/>
    </location>
</feature>
<evidence type="ECO:0000256" key="1">
    <source>
        <dbReference type="SAM" id="Phobius"/>
    </source>
</evidence>
<evidence type="ECO:0000313" key="2">
    <source>
        <dbReference type="EMBL" id="AUA19792.1"/>
    </source>
</evidence>
<proteinExistence type="predicted"/>
<dbReference type="EMBL" id="CP025043">
    <property type="protein sequence ID" value="AUA19792.1"/>
    <property type="molecule type" value="Genomic_DNA"/>
</dbReference>
<keyword evidence="1" id="KW-0812">Transmembrane</keyword>
<protein>
    <submittedName>
        <fullName evidence="2">Uncharacterized protein</fullName>
    </submittedName>
</protein>
<evidence type="ECO:0000313" key="3">
    <source>
        <dbReference type="Proteomes" id="UP000231863"/>
    </source>
</evidence>
<accession>A0A2I5KR17</accession>